<evidence type="ECO:0000313" key="2">
    <source>
        <dbReference type="Proteomes" id="UP001055811"/>
    </source>
</evidence>
<proteinExistence type="predicted"/>
<organism evidence="1 2">
    <name type="scientific">Cichorium intybus</name>
    <name type="common">Chicory</name>
    <dbReference type="NCBI Taxonomy" id="13427"/>
    <lineage>
        <taxon>Eukaryota</taxon>
        <taxon>Viridiplantae</taxon>
        <taxon>Streptophyta</taxon>
        <taxon>Embryophyta</taxon>
        <taxon>Tracheophyta</taxon>
        <taxon>Spermatophyta</taxon>
        <taxon>Magnoliopsida</taxon>
        <taxon>eudicotyledons</taxon>
        <taxon>Gunneridae</taxon>
        <taxon>Pentapetalae</taxon>
        <taxon>asterids</taxon>
        <taxon>campanulids</taxon>
        <taxon>Asterales</taxon>
        <taxon>Asteraceae</taxon>
        <taxon>Cichorioideae</taxon>
        <taxon>Cichorieae</taxon>
        <taxon>Cichoriinae</taxon>
        <taxon>Cichorium</taxon>
    </lineage>
</organism>
<comment type="caution">
    <text evidence="1">The sequence shown here is derived from an EMBL/GenBank/DDBJ whole genome shotgun (WGS) entry which is preliminary data.</text>
</comment>
<name>A0ACB9BM33_CICIN</name>
<sequence length="268" mass="29488">MRLKIEERGFQISNQSRCLQMLVSNLISPNHCYHTVHNHQRRISSSLSLLRSMVTATSSSSTSAATSTGGGAFTTIAERVSLERDIKKSKFIAIAGHIPDERSAQSFLSEVQDPRATHNCWAYKVGNQYRSNDDGEPSGTAGKPIHSAIENSGLDRVMVVVIRHFGGIKLGTGGLVRAYGGVAAECLKNAPTRLIKSQVRMGVEVSFDLLGVVYHQLQTFKAEEIKQDYDTGKDGITMVTFKVSYDQAEALEEALKTNCSRNLVFYKQ</sequence>
<evidence type="ECO:0000313" key="1">
    <source>
        <dbReference type="EMBL" id="KAI3722993.1"/>
    </source>
</evidence>
<reference evidence="1 2" key="2">
    <citation type="journal article" date="2022" name="Mol. Ecol. Resour.">
        <title>The genomes of chicory, endive, great burdock and yacon provide insights into Asteraceae paleo-polyploidization history and plant inulin production.</title>
        <authorList>
            <person name="Fan W."/>
            <person name="Wang S."/>
            <person name="Wang H."/>
            <person name="Wang A."/>
            <person name="Jiang F."/>
            <person name="Liu H."/>
            <person name="Zhao H."/>
            <person name="Xu D."/>
            <person name="Zhang Y."/>
        </authorList>
    </citation>
    <scope>NUCLEOTIDE SEQUENCE [LARGE SCALE GENOMIC DNA]</scope>
    <source>
        <strain evidence="2">cv. Punajuju</strain>
        <tissue evidence="1">Leaves</tissue>
    </source>
</reference>
<protein>
    <submittedName>
        <fullName evidence="1">Uncharacterized protein</fullName>
    </submittedName>
</protein>
<keyword evidence="2" id="KW-1185">Reference proteome</keyword>
<gene>
    <name evidence="1" type="ORF">L2E82_34252</name>
</gene>
<dbReference type="EMBL" id="CM042014">
    <property type="protein sequence ID" value="KAI3722993.1"/>
    <property type="molecule type" value="Genomic_DNA"/>
</dbReference>
<accession>A0ACB9BM33</accession>
<dbReference type="Proteomes" id="UP001055811">
    <property type="component" value="Linkage Group LG06"/>
</dbReference>
<reference evidence="2" key="1">
    <citation type="journal article" date="2022" name="Mol. Ecol. Resour.">
        <title>The genomes of chicory, endive, great burdock and yacon provide insights into Asteraceae palaeo-polyploidization history and plant inulin production.</title>
        <authorList>
            <person name="Fan W."/>
            <person name="Wang S."/>
            <person name="Wang H."/>
            <person name="Wang A."/>
            <person name="Jiang F."/>
            <person name="Liu H."/>
            <person name="Zhao H."/>
            <person name="Xu D."/>
            <person name="Zhang Y."/>
        </authorList>
    </citation>
    <scope>NUCLEOTIDE SEQUENCE [LARGE SCALE GENOMIC DNA]</scope>
    <source>
        <strain evidence="2">cv. Punajuju</strain>
    </source>
</reference>